<feature type="chain" id="PRO_5021923044" description="DUF4142 domain-containing protein" evidence="3">
    <location>
        <begin position="25"/>
        <end position="281"/>
    </location>
</feature>
<keyword evidence="3" id="KW-0732">Signal</keyword>
<gene>
    <name evidence="5" type="ORF">Q31a_41620</name>
</gene>
<evidence type="ECO:0000313" key="5">
    <source>
        <dbReference type="EMBL" id="QDV25834.1"/>
    </source>
</evidence>
<evidence type="ECO:0000256" key="3">
    <source>
        <dbReference type="SAM" id="SignalP"/>
    </source>
</evidence>
<evidence type="ECO:0000313" key="6">
    <source>
        <dbReference type="Proteomes" id="UP000318017"/>
    </source>
</evidence>
<feature type="signal peptide" evidence="3">
    <location>
        <begin position="1"/>
        <end position="24"/>
    </location>
</feature>
<dbReference type="RefSeq" id="WP_145081455.1">
    <property type="nucleotide sequence ID" value="NZ_CP036298.1"/>
</dbReference>
<feature type="region of interest" description="Disordered" evidence="2">
    <location>
        <begin position="28"/>
        <end position="78"/>
    </location>
</feature>
<dbReference type="PANTHER" id="PTHR38593:SF1">
    <property type="entry name" value="BLR2558 PROTEIN"/>
    <property type="match status" value="1"/>
</dbReference>
<keyword evidence="6" id="KW-1185">Reference proteome</keyword>
<dbReference type="PANTHER" id="PTHR38593">
    <property type="entry name" value="BLR2558 PROTEIN"/>
    <property type="match status" value="1"/>
</dbReference>
<dbReference type="Pfam" id="PF13628">
    <property type="entry name" value="DUF4142"/>
    <property type="match status" value="2"/>
</dbReference>
<sequence length="281" mass="30715" precursor="true">MSKLRFSTAALTIAAISGFSIANAQTPVQPGQPIVQPGQPTTTPGQPLDAPLDAQNQRGDRYESRRASNDSQQQGPTVKEALVQKLIKSNEAEIELAKLAQQKSDNQEVKQFTQTLIQDHQSLNQTLQKHAATSQSGQARSVQAGTARGDQPRTAENRTANSGAGNDRAANDRRSENRMTNSQSNRVPKELCEIGEQACENALKMTKEMLNGYEGQDFNMAYLGQQCVMHTMMLAELKAIESSGLQELQEIAQQASAKVQQHLDKAKQIAKKLEDDSKARS</sequence>
<protein>
    <recommendedName>
        <fullName evidence="4">DUF4142 domain-containing protein</fullName>
    </recommendedName>
</protein>
<dbReference type="InterPro" id="IPR012347">
    <property type="entry name" value="Ferritin-like"/>
</dbReference>
<feature type="coiled-coil region" evidence="1">
    <location>
        <begin position="245"/>
        <end position="276"/>
    </location>
</feature>
<feature type="compositionally biased region" description="Low complexity" evidence="2">
    <location>
        <begin position="28"/>
        <end position="47"/>
    </location>
</feature>
<feature type="compositionally biased region" description="Polar residues" evidence="2">
    <location>
        <begin position="126"/>
        <end position="144"/>
    </location>
</feature>
<feature type="compositionally biased region" description="Basic and acidic residues" evidence="2">
    <location>
        <begin position="58"/>
        <end position="68"/>
    </location>
</feature>
<dbReference type="Proteomes" id="UP000318017">
    <property type="component" value="Chromosome"/>
</dbReference>
<evidence type="ECO:0000259" key="4">
    <source>
        <dbReference type="Pfam" id="PF13628"/>
    </source>
</evidence>
<feature type="domain" description="DUF4142" evidence="4">
    <location>
        <begin position="200"/>
        <end position="269"/>
    </location>
</feature>
<name>A0A518GB69_9BACT</name>
<feature type="region of interest" description="Disordered" evidence="2">
    <location>
        <begin position="126"/>
        <end position="187"/>
    </location>
</feature>
<evidence type="ECO:0000256" key="2">
    <source>
        <dbReference type="SAM" id="MobiDB-lite"/>
    </source>
</evidence>
<feature type="domain" description="DUF4142" evidence="4">
    <location>
        <begin position="80"/>
        <end position="135"/>
    </location>
</feature>
<evidence type="ECO:0000256" key="1">
    <source>
        <dbReference type="SAM" id="Coils"/>
    </source>
</evidence>
<dbReference type="KEGG" id="ahel:Q31a_41620"/>
<proteinExistence type="predicted"/>
<dbReference type="AlphaFoldDB" id="A0A518GB69"/>
<organism evidence="5 6">
    <name type="scientific">Aureliella helgolandensis</name>
    <dbReference type="NCBI Taxonomy" id="2527968"/>
    <lineage>
        <taxon>Bacteria</taxon>
        <taxon>Pseudomonadati</taxon>
        <taxon>Planctomycetota</taxon>
        <taxon>Planctomycetia</taxon>
        <taxon>Pirellulales</taxon>
        <taxon>Pirellulaceae</taxon>
        <taxon>Aureliella</taxon>
    </lineage>
</organism>
<reference evidence="5 6" key="1">
    <citation type="submission" date="2019-02" db="EMBL/GenBank/DDBJ databases">
        <title>Deep-cultivation of Planctomycetes and their phenomic and genomic characterization uncovers novel biology.</title>
        <authorList>
            <person name="Wiegand S."/>
            <person name="Jogler M."/>
            <person name="Boedeker C."/>
            <person name="Pinto D."/>
            <person name="Vollmers J."/>
            <person name="Rivas-Marin E."/>
            <person name="Kohn T."/>
            <person name="Peeters S.H."/>
            <person name="Heuer A."/>
            <person name="Rast P."/>
            <person name="Oberbeckmann S."/>
            <person name="Bunk B."/>
            <person name="Jeske O."/>
            <person name="Meyerdierks A."/>
            <person name="Storesund J.E."/>
            <person name="Kallscheuer N."/>
            <person name="Luecker S."/>
            <person name="Lage O.M."/>
            <person name="Pohl T."/>
            <person name="Merkel B.J."/>
            <person name="Hornburger P."/>
            <person name="Mueller R.-W."/>
            <person name="Bruemmer F."/>
            <person name="Labrenz M."/>
            <person name="Spormann A.M."/>
            <person name="Op den Camp H."/>
            <person name="Overmann J."/>
            <person name="Amann R."/>
            <person name="Jetten M.S.M."/>
            <person name="Mascher T."/>
            <person name="Medema M.H."/>
            <person name="Devos D.P."/>
            <person name="Kaster A.-K."/>
            <person name="Ovreas L."/>
            <person name="Rohde M."/>
            <person name="Galperin M.Y."/>
            <person name="Jogler C."/>
        </authorList>
    </citation>
    <scope>NUCLEOTIDE SEQUENCE [LARGE SCALE GENOMIC DNA]</scope>
    <source>
        <strain evidence="5 6">Q31a</strain>
    </source>
</reference>
<dbReference type="Gene3D" id="1.20.1260.10">
    <property type="match status" value="1"/>
</dbReference>
<keyword evidence="1" id="KW-0175">Coiled coil</keyword>
<accession>A0A518GB69</accession>
<dbReference type="OrthoDB" id="209532at2"/>
<dbReference type="EMBL" id="CP036298">
    <property type="protein sequence ID" value="QDV25834.1"/>
    <property type="molecule type" value="Genomic_DNA"/>
</dbReference>
<dbReference type="InterPro" id="IPR025419">
    <property type="entry name" value="DUF4142"/>
</dbReference>